<evidence type="ECO:0000313" key="3">
    <source>
        <dbReference type="Proteomes" id="UP000255233"/>
    </source>
</evidence>
<evidence type="ECO:0000313" key="2">
    <source>
        <dbReference type="EMBL" id="SUE33564.1"/>
    </source>
</evidence>
<organism evidence="2 3">
    <name type="scientific">Rikenella microfusus</name>
    <dbReference type="NCBI Taxonomy" id="28139"/>
    <lineage>
        <taxon>Bacteria</taxon>
        <taxon>Pseudomonadati</taxon>
        <taxon>Bacteroidota</taxon>
        <taxon>Bacteroidia</taxon>
        <taxon>Bacteroidales</taxon>
        <taxon>Rikenellaceae</taxon>
        <taxon>Rikenella</taxon>
    </lineage>
</organism>
<feature type="compositionally biased region" description="Basic residues" evidence="1">
    <location>
        <begin position="66"/>
        <end position="77"/>
    </location>
</feature>
<gene>
    <name evidence="2" type="ORF">NCTC11190_00773</name>
</gene>
<dbReference type="EMBL" id="UGVL01000001">
    <property type="protein sequence ID" value="SUE33564.1"/>
    <property type="molecule type" value="Genomic_DNA"/>
</dbReference>
<proteinExistence type="predicted"/>
<name>A0A379MPB4_9BACT</name>
<keyword evidence="3" id="KW-1185">Reference proteome</keyword>
<dbReference type="AlphaFoldDB" id="A0A379MPB4"/>
<evidence type="ECO:0000256" key="1">
    <source>
        <dbReference type="SAM" id="MobiDB-lite"/>
    </source>
</evidence>
<protein>
    <submittedName>
        <fullName evidence="2">Uncharacterized protein</fullName>
    </submittedName>
</protein>
<sequence>MLSSFGFASIPRSRKAAWARKPAIRKNRITYKPYGYFSFGSDVREATGNYSPAGVPSGTGPPVGRRPARPLTRKLIF</sequence>
<accession>A0A379MPB4</accession>
<dbReference type="Proteomes" id="UP000255233">
    <property type="component" value="Unassembled WGS sequence"/>
</dbReference>
<feature type="region of interest" description="Disordered" evidence="1">
    <location>
        <begin position="50"/>
        <end position="77"/>
    </location>
</feature>
<reference evidence="2 3" key="1">
    <citation type="submission" date="2018-06" db="EMBL/GenBank/DDBJ databases">
        <authorList>
            <consortium name="Pathogen Informatics"/>
            <person name="Doyle S."/>
        </authorList>
    </citation>
    <scope>NUCLEOTIDE SEQUENCE [LARGE SCALE GENOMIC DNA]</scope>
    <source>
        <strain evidence="2 3">NCTC11190</strain>
    </source>
</reference>